<evidence type="ECO:0000313" key="3">
    <source>
        <dbReference type="Proteomes" id="UP000732193"/>
    </source>
</evidence>
<keyword evidence="1" id="KW-0732">Signal</keyword>
<keyword evidence="3" id="KW-1185">Reference proteome</keyword>
<dbReference type="AlphaFoldDB" id="A0AAE2W269"/>
<dbReference type="Proteomes" id="UP000732193">
    <property type="component" value="Unassembled WGS sequence"/>
</dbReference>
<evidence type="ECO:0000313" key="2">
    <source>
        <dbReference type="EMBL" id="MBM1715792.1"/>
    </source>
</evidence>
<proteinExistence type="predicted"/>
<evidence type="ECO:0000256" key="1">
    <source>
        <dbReference type="SAM" id="SignalP"/>
    </source>
</evidence>
<reference evidence="2 3" key="1">
    <citation type="submission" date="2021-01" db="EMBL/GenBank/DDBJ databases">
        <title>Diatom-associated Roseobacters Show Island Model of Population Structure.</title>
        <authorList>
            <person name="Qu L."/>
            <person name="Feng X."/>
            <person name="Chen Y."/>
            <person name="Li L."/>
            <person name="Wang X."/>
            <person name="Hu Z."/>
            <person name="Wang H."/>
            <person name="Luo H."/>
        </authorList>
    </citation>
    <scope>NUCLEOTIDE SEQUENCE [LARGE SCALE GENOMIC DNA]</scope>
    <source>
        <strain evidence="2 3">TR60-84</strain>
    </source>
</reference>
<comment type="caution">
    <text evidence="2">The sequence shown here is derived from an EMBL/GenBank/DDBJ whole genome shotgun (WGS) entry which is preliminary data.</text>
</comment>
<organism evidence="2 3">
    <name type="scientific">Sulfitobacter geojensis</name>
    <dbReference type="NCBI Taxonomy" id="1342299"/>
    <lineage>
        <taxon>Bacteria</taxon>
        <taxon>Pseudomonadati</taxon>
        <taxon>Pseudomonadota</taxon>
        <taxon>Alphaproteobacteria</taxon>
        <taxon>Rhodobacterales</taxon>
        <taxon>Roseobacteraceae</taxon>
        <taxon>Sulfitobacter</taxon>
    </lineage>
</organism>
<sequence length="195" mass="21097">MKPALTIALAILLGGATYISAQTAKNDHSQTMDHGTHMNDDSSAISLLTEPGQGAFAALSEIIMVLEADPETDWSQVNLGALRDHLVDMDRLVTHTTVKELELTNGVRVLASGDADTIATLRRMVPAHAAELAKDGRWNVEVNESPEGLELTVTSADSAVIARIRGLGFFGLMASQDHHKEHHMMMVRGENAHRN</sequence>
<dbReference type="EMBL" id="JAFBRM010000009">
    <property type="protein sequence ID" value="MBM1715792.1"/>
    <property type="molecule type" value="Genomic_DNA"/>
</dbReference>
<gene>
    <name evidence="2" type="ORF">JQV55_19640</name>
</gene>
<dbReference type="RefSeq" id="WP_203243515.1">
    <property type="nucleotide sequence ID" value="NZ_JAFBRH010000008.1"/>
</dbReference>
<feature type="chain" id="PRO_5041930793" evidence="1">
    <location>
        <begin position="22"/>
        <end position="195"/>
    </location>
</feature>
<accession>A0AAE2W269</accession>
<name>A0AAE2W269_9RHOB</name>
<feature type="signal peptide" evidence="1">
    <location>
        <begin position="1"/>
        <end position="21"/>
    </location>
</feature>
<protein>
    <submittedName>
        <fullName evidence="2">Uncharacterized protein</fullName>
    </submittedName>
</protein>